<dbReference type="WBParaSite" id="jg13385">
    <property type="protein sequence ID" value="jg13385"/>
    <property type="gene ID" value="jg13385"/>
</dbReference>
<organism evidence="1 2">
    <name type="scientific">Ditylenchus dipsaci</name>
    <dbReference type="NCBI Taxonomy" id="166011"/>
    <lineage>
        <taxon>Eukaryota</taxon>
        <taxon>Metazoa</taxon>
        <taxon>Ecdysozoa</taxon>
        <taxon>Nematoda</taxon>
        <taxon>Chromadorea</taxon>
        <taxon>Rhabditida</taxon>
        <taxon>Tylenchina</taxon>
        <taxon>Tylenchomorpha</taxon>
        <taxon>Sphaerularioidea</taxon>
        <taxon>Anguinidae</taxon>
        <taxon>Anguininae</taxon>
        <taxon>Ditylenchus</taxon>
    </lineage>
</organism>
<accession>A0A915CXS3</accession>
<dbReference type="AlphaFoldDB" id="A0A915CXS3"/>
<proteinExistence type="predicted"/>
<dbReference type="Proteomes" id="UP000887574">
    <property type="component" value="Unplaced"/>
</dbReference>
<name>A0A915CXS3_9BILA</name>
<protein>
    <submittedName>
        <fullName evidence="2">Uncharacterized protein</fullName>
    </submittedName>
</protein>
<keyword evidence="1" id="KW-1185">Reference proteome</keyword>
<reference evidence="2" key="1">
    <citation type="submission" date="2022-11" db="UniProtKB">
        <authorList>
            <consortium name="WormBaseParasite"/>
        </authorList>
    </citation>
    <scope>IDENTIFICATION</scope>
</reference>
<sequence length="76" mass="8440">MMAEIVKKNQEKVELAVANVSGQNIFVGSNALGISHAELSREDCLNALHSLDKHSLLQLIHVLDLQKYLKKSATRE</sequence>
<evidence type="ECO:0000313" key="2">
    <source>
        <dbReference type="WBParaSite" id="jg13385"/>
    </source>
</evidence>
<evidence type="ECO:0000313" key="1">
    <source>
        <dbReference type="Proteomes" id="UP000887574"/>
    </source>
</evidence>